<sequence length="541" mass="63697">MSYILKFLTKHYLYNVYDLINDYKNKSIYKLFIYKVVKKKKSYVVDVDSMVHMLQNIAHNTIYMVHDIVFKFIIDINNKTNTKTTNKILNKLTINFIKLFGDKYIEKIKFVKILGKILIVFYKYIDFLNLIKTSPTEFNNFITNYKNENIVIFIKEIDYNYKKSLDFLIKKNNLPYTSNLNTSIILEKKQYLTSYNNIEIQKFSNLYPTLTNNTKNYEQYINNLLAYIKNLCLINKKQDLNYINMYLYNYLKNNINLIEPVVKSINKSFYIPSKTKPLSSFLFCGPSGAGKTELAKIFTYSLFKSTKQLIKLNMSEYMEAHSISKILGSPPGYVGYNENNDFINKVKSMPNCVILFDEIEKAHKSINDLMLQLLEEGKLTAANGDVLTFNNSFIIFTSNLGCDNSLTFDNKNFYKNKILKSIKDFFRPEFLGRVNNMLIFDPVSLPMCLSILDNIIYKINLNNSFYFYDIDENLKNSFIKYSYNILYGLRPLYRINELLSNKTKEYLNRFKIVSCFNNKSILLENLDNISFKYCCNFYSSL</sequence>
<gene>
    <name evidence="4" type="ORF">BBOV_V000150</name>
</gene>
<dbReference type="PRINTS" id="PR00300">
    <property type="entry name" value="CLPPROTEASEA"/>
</dbReference>
<dbReference type="SMART" id="SM00382">
    <property type="entry name" value="AAA"/>
    <property type="match status" value="1"/>
</dbReference>
<dbReference type="SUPFAM" id="SSF52540">
    <property type="entry name" value="P-loop containing nucleoside triphosphate hydrolases"/>
    <property type="match status" value="1"/>
</dbReference>
<dbReference type="AlphaFoldDB" id="A7AXE7"/>
<dbReference type="InterPro" id="IPR003593">
    <property type="entry name" value="AAA+_ATPase"/>
</dbReference>
<dbReference type="GO" id="GO:0034605">
    <property type="term" value="P:cellular response to heat"/>
    <property type="evidence" value="ECO:0007669"/>
    <property type="project" value="TreeGrafter"/>
</dbReference>
<evidence type="ECO:0000313" key="4">
    <source>
        <dbReference type="EMBL" id="EDO05070.1"/>
    </source>
</evidence>
<dbReference type="STRING" id="5865.A7AXE7"/>
<dbReference type="InterPro" id="IPR050130">
    <property type="entry name" value="ClpA_ClpB"/>
</dbReference>
<dbReference type="PANTHER" id="PTHR11638:SF18">
    <property type="entry name" value="HEAT SHOCK PROTEIN 104"/>
    <property type="match status" value="1"/>
</dbReference>
<reference evidence="5" key="2">
    <citation type="journal article" date="2020" name="Data Brief">
        <title>Transcriptome dataset of Babesia bovis life stages within vertebrate and invertebrate hosts.</title>
        <authorList>
            <person name="Ueti M.W."/>
            <person name="Johnson W.C."/>
            <person name="Kappmeyer L.S."/>
            <person name="Herndon D.R."/>
            <person name="Mousel M.R."/>
            <person name="Reif K.E."/>
            <person name="Taus N.S."/>
            <person name="Ifeonu O.O."/>
            <person name="Silva J.C."/>
            <person name="Suarez C.E."/>
            <person name="Brayton K.A."/>
        </authorList>
    </citation>
    <scope>NUCLEOTIDE SEQUENCE [LARGE SCALE GENOMIC DNA]</scope>
</reference>
<dbReference type="Pfam" id="PF07724">
    <property type="entry name" value="AAA_2"/>
    <property type="match status" value="1"/>
</dbReference>
<evidence type="ECO:0000256" key="1">
    <source>
        <dbReference type="ARBA" id="ARBA00022741"/>
    </source>
</evidence>
<proteinExistence type="predicted"/>
<protein>
    <submittedName>
        <fullName evidence="4">ClpC</fullName>
    </submittedName>
</protein>
<name>A7AXE7_BABBO</name>
<dbReference type="PANTHER" id="PTHR11638">
    <property type="entry name" value="ATP-DEPENDENT CLP PROTEASE"/>
    <property type="match status" value="1"/>
</dbReference>
<dbReference type="GO" id="GO:0016887">
    <property type="term" value="F:ATP hydrolysis activity"/>
    <property type="evidence" value="ECO:0007669"/>
    <property type="project" value="InterPro"/>
</dbReference>
<dbReference type="VEuPathDB" id="PiroplasmaDB:BBOV_V000150"/>
<evidence type="ECO:0000259" key="3">
    <source>
        <dbReference type="SMART" id="SM00382"/>
    </source>
</evidence>
<dbReference type="CDD" id="cd19499">
    <property type="entry name" value="RecA-like_ClpB_Hsp104-like"/>
    <property type="match status" value="1"/>
</dbReference>
<dbReference type="InParanoid" id="A7AXE7"/>
<dbReference type="EMBL" id="AAXT01000007">
    <property type="protein sequence ID" value="EDO05070.1"/>
    <property type="molecule type" value="Genomic_DNA"/>
</dbReference>
<keyword evidence="2" id="KW-0067">ATP-binding</keyword>
<dbReference type="InterPro" id="IPR003959">
    <property type="entry name" value="ATPase_AAA_core"/>
</dbReference>
<feature type="domain" description="AAA+ ATPase" evidence="3">
    <location>
        <begin position="277"/>
        <end position="444"/>
    </location>
</feature>
<dbReference type="GO" id="GO:0005737">
    <property type="term" value="C:cytoplasm"/>
    <property type="evidence" value="ECO:0007669"/>
    <property type="project" value="TreeGrafter"/>
</dbReference>
<comment type="caution">
    <text evidence="4">The sequence shown here is derived from an EMBL/GenBank/DDBJ whole genome shotgun (WGS) entry which is preliminary data.</text>
</comment>
<dbReference type="InterPro" id="IPR027417">
    <property type="entry name" value="P-loop_NTPase"/>
</dbReference>
<keyword evidence="1" id="KW-0547">Nucleotide-binding</keyword>
<dbReference type="GO" id="GO:0005524">
    <property type="term" value="F:ATP binding"/>
    <property type="evidence" value="ECO:0007669"/>
    <property type="project" value="UniProtKB-KW"/>
</dbReference>
<dbReference type="Gene3D" id="3.40.50.300">
    <property type="entry name" value="P-loop containing nucleotide triphosphate hydrolases"/>
    <property type="match status" value="1"/>
</dbReference>
<reference evidence="5" key="3">
    <citation type="journal article" date="2021" name="Int. J. Parasitol.">
        <title>Comparative analysis of gene expression between Babesia bovis blood stages and kinetes allowed by improved genome annotation.</title>
        <authorList>
            <person name="Ueti M.W."/>
            <person name="Johnson W.C."/>
            <person name="Kappmeyer L.S."/>
            <person name="Herndon D.R."/>
            <person name="Mousel M.R."/>
            <person name="Reif K.E."/>
            <person name="Taus N.S."/>
            <person name="Ifeonu O.O."/>
            <person name="Silva J.C."/>
            <person name="Suarez C.E."/>
            <person name="Brayton K.A."/>
        </authorList>
    </citation>
    <scope>NUCLEOTIDE SEQUENCE [LARGE SCALE GENOMIC DNA]</scope>
</reference>
<organism evidence="4 5">
    <name type="scientific">Babesia bovis</name>
    <dbReference type="NCBI Taxonomy" id="5865"/>
    <lineage>
        <taxon>Eukaryota</taxon>
        <taxon>Sar</taxon>
        <taxon>Alveolata</taxon>
        <taxon>Apicomplexa</taxon>
        <taxon>Aconoidasida</taxon>
        <taxon>Piroplasmida</taxon>
        <taxon>Babesiidae</taxon>
        <taxon>Babesia</taxon>
    </lineage>
</organism>
<accession>A7AXE7</accession>
<keyword evidence="5" id="KW-1185">Reference proteome</keyword>
<evidence type="ECO:0000256" key="2">
    <source>
        <dbReference type="ARBA" id="ARBA00022840"/>
    </source>
</evidence>
<reference evidence="4 5" key="1">
    <citation type="journal article" date="2007" name="PLoS Pathog.">
        <title>Genome sequence of Babesia bovis and comparative analysis of apicomplexan hemoprotozoa.</title>
        <authorList>
            <person name="Brayton K.A."/>
            <person name="Lau A.O.T."/>
            <person name="Herndon D.R."/>
            <person name="Hannick L."/>
            <person name="Kappmeyer L.S."/>
            <person name="Berens S.J."/>
            <person name="Bidwell S.L."/>
            <person name="Brown W.C."/>
            <person name="Crabtree J."/>
            <person name="Fadrosh D."/>
            <person name="Feldblum T."/>
            <person name="Forberger H.A."/>
            <person name="Haas B.J."/>
            <person name="Howell J.M."/>
            <person name="Khouri H."/>
            <person name="Koo H."/>
            <person name="Mann D.J."/>
            <person name="Norimine J."/>
            <person name="Paulsen I.T."/>
            <person name="Radune D."/>
            <person name="Ren Q."/>
            <person name="Smith R.K. Jr."/>
            <person name="Suarez C.E."/>
            <person name="White O."/>
            <person name="Wortman J.R."/>
            <person name="Knowles D.P. Jr."/>
            <person name="McElwain T.F."/>
            <person name="Nene V.M."/>
        </authorList>
    </citation>
    <scope>NUCLEOTIDE SEQUENCE [LARGE SCALE GENOMIC DNA]</scope>
    <source>
        <strain evidence="4">T2Bo</strain>
    </source>
</reference>
<evidence type="ECO:0000313" key="5">
    <source>
        <dbReference type="Proteomes" id="UP000002173"/>
    </source>
</evidence>
<dbReference type="InterPro" id="IPR001270">
    <property type="entry name" value="ClpA/B"/>
</dbReference>
<dbReference type="Proteomes" id="UP000002173">
    <property type="component" value="Unassembled WGS sequence"/>
</dbReference>